<gene>
    <name evidence="1" type="ORF">M5G25_31085</name>
</gene>
<evidence type="ECO:0000313" key="2">
    <source>
        <dbReference type="Proteomes" id="UP001217610"/>
    </source>
</evidence>
<comment type="caution">
    <text evidence="1">The sequence shown here is derived from an EMBL/GenBank/DDBJ whole genome shotgun (WGS) entry which is preliminary data.</text>
</comment>
<dbReference type="EMBL" id="JAMDGR010000031">
    <property type="protein sequence ID" value="MDD1152718.1"/>
    <property type="molecule type" value="Genomic_DNA"/>
</dbReference>
<evidence type="ECO:0000313" key="1">
    <source>
        <dbReference type="EMBL" id="MDD1152718.1"/>
    </source>
</evidence>
<reference evidence="1 2" key="1">
    <citation type="submission" date="2022-05" db="EMBL/GenBank/DDBJ databases">
        <title>Novel Pseudomonas spp. Isolated from a Rainbow Trout Aquaculture Facility.</title>
        <authorList>
            <person name="Testerman T."/>
            <person name="Graf J."/>
        </authorList>
    </citation>
    <scope>NUCLEOTIDE SEQUENCE [LARGE SCALE GENOMIC DNA]</scope>
    <source>
        <strain evidence="1 2">ID357</strain>
    </source>
</reference>
<organism evidence="1 2">
    <name type="scientific">Pseudomonas idahonensis</name>
    <dbReference type="NCBI Taxonomy" id="2942628"/>
    <lineage>
        <taxon>Bacteria</taxon>
        <taxon>Pseudomonadati</taxon>
        <taxon>Pseudomonadota</taxon>
        <taxon>Gammaproteobacteria</taxon>
        <taxon>Pseudomonadales</taxon>
        <taxon>Pseudomonadaceae</taxon>
        <taxon>Pseudomonas</taxon>
    </lineage>
</organism>
<sequence>MSRARIIELINCLEDAGWLISCENEENSLFFVDSEKIEWHLLNPCNKSEVDLVFYLFDPLGNRTEKLSDILYVKESKNATKLYFSKIDSKQWKTELKRFVRSLS</sequence>
<accession>A0ABT5QER9</accession>
<protein>
    <submittedName>
        <fullName evidence="1">Uncharacterized protein</fullName>
    </submittedName>
</protein>
<dbReference type="Proteomes" id="UP001217610">
    <property type="component" value="Unassembled WGS sequence"/>
</dbReference>
<name>A0ABT5QER9_9PSED</name>
<dbReference type="RefSeq" id="WP_273924498.1">
    <property type="nucleotide sequence ID" value="NZ_JAMDGR010000031.1"/>
</dbReference>
<proteinExistence type="predicted"/>
<keyword evidence="2" id="KW-1185">Reference proteome</keyword>